<keyword evidence="2" id="KW-1133">Transmembrane helix</keyword>
<dbReference type="InterPro" id="IPR023610">
    <property type="entry name" value="PInositol-4/5-P-5/4-kinase"/>
</dbReference>
<dbReference type="SMART" id="SM00330">
    <property type="entry name" value="PIPKc"/>
    <property type="match status" value="1"/>
</dbReference>
<dbReference type="GO" id="GO:0005524">
    <property type="term" value="F:ATP binding"/>
    <property type="evidence" value="ECO:0007669"/>
    <property type="project" value="UniProtKB-UniRule"/>
</dbReference>
<dbReference type="GO" id="GO:0016308">
    <property type="term" value="F:1-phosphatidylinositol-4-phosphate 5-kinase activity"/>
    <property type="evidence" value="ECO:0007669"/>
    <property type="project" value="TreeGrafter"/>
</dbReference>
<dbReference type="AlphaFoldDB" id="A0A8S1SNL1"/>
<feature type="transmembrane region" description="Helical" evidence="2">
    <location>
        <begin position="6"/>
        <end position="29"/>
    </location>
</feature>
<evidence type="ECO:0000256" key="1">
    <source>
        <dbReference type="PROSITE-ProRule" id="PRU00781"/>
    </source>
</evidence>
<keyword evidence="5" id="KW-1185">Reference proteome</keyword>
<reference evidence="4" key="1">
    <citation type="submission" date="2021-01" db="EMBL/GenBank/DDBJ databases">
        <authorList>
            <consortium name="Genoscope - CEA"/>
            <person name="William W."/>
        </authorList>
    </citation>
    <scope>NUCLEOTIDE SEQUENCE</scope>
</reference>
<keyword evidence="1" id="KW-0418">Kinase</keyword>
<dbReference type="PROSITE" id="PS51455">
    <property type="entry name" value="PIPK"/>
    <property type="match status" value="1"/>
</dbReference>
<keyword evidence="1" id="KW-0808">Transferase</keyword>
<name>A0A8S1SNL1_9CILI</name>
<evidence type="ECO:0000313" key="4">
    <source>
        <dbReference type="EMBL" id="CAD8141026.1"/>
    </source>
</evidence>
<feature type="transmembrane region" description="Helical" evidence="2">
    <location>
        <begin position="41"/>
        <end position="65"/>
    </location>
</feature>
<feature type="transmembrane region" description="Helical" evidence="2">
    <location>
        <begin position="85"/>
        <end position="102"/>
    </location>
</feature>
<dbReference type="PANTHER" id="PTHR23086">
    <property type="entry name" value="PHOSPHATIDYLINOSITOL-4-PHOSPHATE 5-KINASE"/>
    <property type="match status" value="1"/>
</dbReference>
<dbReference type="CDD" id="cd00139">
    <property type="entry name" value="PIPKc"/>
    <property type="match status" value="1"/>
</dbReference>
<dbReference type="Pfam" id="PF01504">
    <property type="entry name" value="PIP5K"/>
    <property type="match status" value="2"/>
</dbReference>
<evidence type="ECO:0000259" key="3">
    <source>
        <dbReference type="PROSITE" id="PS51455"/>
    </source>
</evidence>
<dbReference type="OrthoDB" id="70770at2759"/>
<dbReference type="Proteomes" id="UP000689195">
    <property type="component" value="Unassembled WGS sequence"/>
</dbReference>
<dbReference type="EMBL" id="CAJJDO010000009">
    <property type="protein sequence ID" value="CAD8141026.1"/>
    <property type="molecule type" value="Genomic_DNA"/>
</dbReference>
<gene>
    <name evidence="4" type="ORF">PPENT_87.1.T0090401</name>
</gene>
<accession>A0A8S1SNL1</accession>
<feature type="transmembrane region" description="Helical" evidence="2">
    <location>
        <begin position="204"/>
        <end position="222"/>
    </location>
</feature>
<proteinExistence type="predicted"/>
<keyword evidence="1" id="KW-0067">ATP-binding</keyword>
<comment type="caution">
    <text evidence="4">The sequence shown here is derived from an EMBL/GenBank/DDBJ whole genome shotgun (WGS) entry which is preliminary data.</text>
</comment>
<sequence length="639" mass="75201">MAQVTVAYIDIGCTTLSMMACFLICILGVVSPIYRKYPSKIIVWISCLFILLGIFIYIDQTIVIIDPNSSDDNKKIKKLHKLIELLIGVTITLISNQFILFLNEVKICIYNPFQATSSSVFLFLLLLQCLLTLVMIIIPLLIVQEHYHLESDALNEFNSLASYINFGSILICTLFYIAIWIILKKNKTLQSRRLYEFKSDFVKQQFYWLFIMLAINFAFSYYNLNLQESDDFLSLKVALSLEGLFFSIFHLTQPYSYHKLLQVFFKSCQEQSYIQDIENIEDGLNTDIHNKMMPIYEKLLKTQINELVKGLVKAVFTALIMQFDHHLIELEIKRTYTFKFHLSELNESRISFNENDDIKDSIILVNTYYPNSFTTLLKQNNFNKNILEYTLELQYNYKAFEKAKESLGRSGAFFFYSQNHKLILKTVEKSEIKDFLNGRIIQYFNHLKYHKKSLIGKIYGIFKIKLMAYKTQYLVLMENSFEQMLILEHEFVIYDLKGSTVNRTSKSDESVKKDNNFKQSSHNPIILPKQISDQIKKQLMDDCKFLRDIGYMDYSLLIGICQEKPQQINNQNYRFVINEAQNTIYSFSIIDYLQTFNHFKKSEQCFKTCIRFKKKKDLSCRSPEPYCERFLNFIDSIIV</sequence>
<dbReference type="GO" id="GO:0005886">
    <property type="term" value="C:plasma membrane"/>
    <property type="evidence" value="ECO:0007669"/>
    <property type="project" value="TreeGrafter"/>
</dbReference>
<feature type="domain" description="PIPK" evidence="3">
    <location>
        <begin position="303"/>
        <end position="638"/>
    </location>
</feature>
<organism evidence="4 5">
    <name type="scientific">Paramecium pentaurelia</name>
    <dbReference type="NCBI Taxonomy" id="43138"/>
    <lineage>
        <taxon>Eukaryota</taxon>
        <taxon>Sar</taxon>
        <taxon>Alveolata</taxon>
        <taxon>Ciliophora</taxon>
        <taxon>Intramacronucleata</taxon>
        <taxon>Oligohymenophorea</taxon>
        <taxon>Peniculida</taxon>
        <taxon>Parameciidae</taxon>
        <taxon>Paramecium</taxon>
    </lineage>
</organism>
<protein>
    <recommendedName>
        <fullName evidence="3">PIPK domain-containing protein</fullName>
    </recommendedName>
</protein>
<keyword evidence="1" id="KW-0547">Nucleotide-binding</keyword>
<dbReference type="InterPro" id="IPR002498">
    <property type="entry name" value="PInositol-4-P-4/5-kinase_core"/>
</dbReference>
<evidence type="ECO:0000256" key="2">
    <source>
        <dbReference type="SAM" id="Phobius"/>
    </source>
</evidence>
<keyword evidence="2" id="KW-0472">Membrane</keyword>
<evidence type="ECO:0000313" key="5">
    <source>
        <dbReference type="Proteomes" id="UP000689195"/>
    </source>
</evidence>
<dbReference type="GO" id="GO:0046854">
    <property type="term" value="P:phosphatidylinositol phosphate biosynthetic process"/>
    <property type="evidence" value="ECO:0007669"/>
    <property type="project" value="TreeGrafter"/>
</dbReference>
<dbReference type="PANTHER" id="PTHR23086:SF8">
    <property type="entry name" value="PHOSPHATIDYLINOSITOL 5-PHOSPHATE 4-KINASE, ISOFORM A"/>
    <property type="match status" value="1"/>
</dbReference>
<feature type="transmembrane region" description="Helical" evidence="2">
    <location>
        <begin position="163"/>
        <end position="183"/>
    </location>
</feature>
<keyword evidence="2" id="KW-0812">Transmembrane</keyword>
<feature type="transmembrane region" description="Helical" evidence="2">
    <location>
        <begin position="122"/>
        <end position="143"/>
    </location>
</feature>